<dbReference type="InterPro" id="IPR009078">
    <property type="entry name" value="Ferritin-like_SF"/>
</dbReference>
<reference evidence="2 3" key="1">
    <citation type="submission" date="2019-01" db="EMBL/GenBank/DDBJ databases">
        <authorList>
            <person name="Brito A."/>
        </authorList>
    </citation>
    <scope>NUCLEOTIDE SEQUENCE [LARGE SCALE GENOMIC DNA]</scope>
    <source>
        <strain evidence="2">1</strain>
    </source>
</reference>
<comment type="cofactor">
    <cofactor evidence="1">
        <name>Fe cation</name>
        <dbReference type="ChEBI" id="CHEBI:24875"/>
    </cofactor>
</comment>
<evidence type="ECO:0000313" key="3">
    <source>
        <dbReference type="Proteomes" id="UP000320055"/>
    </source>
</evidence>
<dbReference type="GO" id="GO:0004748">
    <property type="term" value="F:ribonucleoside-diphosphate reductase activity, thioredoxin disulfide as acceptor"/>
    <property type="evidence" value="ECO:0007669"/>
    <property type="project" value="UniProtKB-EC"/>
</dbReference>
<accession>A0A563VRJ0</accession>
<dbReference type="AlphaFoldDB" id="A0A563VRJ0"/>
<dbReference type="GO" id="GO:0009263">
    <property type="term" value="P:deoxyribonucleotide biosynthetic process"/>
    <property type="evidence" value="ECO:0007669"/>
    <property type="project" value="InterPro"/>
</dbReference>
<dbReference type="Pfam" id="PF00268">
    <property type="entry name" value="Ribonuc_red_sm"/>
    <property type="match status" value="1"/>
</dbReference>
<dbReference type="EMBL" id="CAACVJ010000150">
    <property type="protein sequence ID" value="VEP14033.1"/>
    <property type="molecule type" value="Genomic_DNA"/>
</dbReference>
<sequence length="132" mass="15307">MRPNPIFNPSGDDTIENRSIWFGNTTNLMQLNDVRYSWAIGLYQQMRENFWIPQKLDLTQDVTDYWNLTAEERHAYDGILSYLTFLDSIQTCNLPHLKSCITAPEVSLCIAEQIAQEGMHNQSYRATPFSLN</sequence>
<dbReference type="PANTHER" id="PTHR23409">
    <property type="entry name" value="RIBONUCLEOSIDE-DIPHOSPHATE REDUCTASE SMALL CHAIN"/>
    <property type="match status" value="1"/>
</dbReference>
<dbReference type="Gene3D" id="1.10.620.20">
    <property type="entry name" value="Ribonucleotide Reductase, subunit A"/>
    <property type="match status" value="1"/>
</dbReference>
<dbReference type="PANTHER" id="PTHR23409:SF18">
    <property type="entry name" value="RIBONUCLEOSIDE-DIPHOSPHATE REDUCTASE SUBUNIT M2"/>
    <property type="match status" value="1"/>
</dbReference>
<protein>
    <submittedName>
        <fullName evidence="2">Ribonucleoside-diphosphate reductase subunit beta</fullName>
        <ecNumber evidence="2">1.17.4.1</ecNumber>
    </submittedName>
</protein>
<dbReference type="EC" id="1.17.4.1" evidence="2"/>
<dbReference type="InterPro" id="IPR012348">
    <property type="entry name" value="RNR-like"/>
</dbReference>
<gene>
    <name evidence="2" type="ORF">H1P_2330006</name>
</gene>
<dbReference type="Proteomes" id="UP000320055">
    <property type="component" value="Unassembled WGS sequence"/>
</dbReference>
<evidence type="ECO:0000313" key="2">
    <source>
        <dbReference type="EMBL" id="VEP14033.1"/>
    </source>
</evidence>
<keyword evidence="2" id="KW-0560">Oxidoreductase</keyword>
<dbReference type="SUPFAM" id="SSF47240">
    <property type="entry name" value="Ferritin-like"/>
    <property type="match status" value="1"/>
</dbReference>
<organism evidence="2 3">
    <name type="scientific">Hyella patelloides LEGE 07179</name>
    <dbReference type="NCBI Taxonomy" id="945734"/>
    <lineage>
        <taxon>Bacteria</taxon>
        <taxon>Bacillati</taxon>
        <taxon>Cyanobacteriota</taxon>
        <taxon>Cyanophyceae</taxon>
        <taxon>Pleurocapsales</taxon>
        <taxon>Hyellaceae</taxon>
        <taxon>Hyella</taxon>
    </lineage>
</organism>
<dbReference type="InterPro" id="IPR000358">
    <property type="entry name" value="RNR_small_fam"/>
</dbReference>
<name>A0A563VRJ0_9CYAN</name>
<keyword evidence="3" id="KW-1185">Reference proteome</keyword>
<proteinExistence type="predicted"/>
<evidence type="ECO:0000256" key="1">
    <source>
        <dbReference type="ARBA" id="ARBA00001962"/>
    </source>
</evidence>